<accession>A0A232EFH4</accession>
<sequence>MENMVAECLQLAKLLEEAEKLLHSAVADSTTIARWNKQFTLSLKTFRKVLSNKRLIVHEKQSILCTTAKIECIKARFDVMTRRKSDGGLQVQKKKIIDRV</sequence>
<evidence type="ECO:0000313" key="1">
    <source>
        <dbReference type="EMBL" id="OXU17101.1"/>
    </source>
</evidence>
<evidence type="ECO:0000313" key="2">
    <source>
        <dbReference type="Proteomes" id="UP000215335"/>
    </source>
</evidence>
<organism evidence="1 2">
    <name type="scientific">Trichomalopsis sarcophagae</name>
    <dbReference type="NCBI Taxonomy" id="543379"/>
    <lineage>
        <taxon>Eukaryota</taxon>
        <taxon>Metazoa</taxon>
        <taxon>Ecdysozoa</taxon>
        <taxon>Arthropoda</taxon>
        <taxon>Hexapoda</taxon>
        <taxon>Insecta</taxon>
        <taxon>Pterygota</taxon>
        <taxon>Neoptera</taxon>
        <taxon>Endopterygota</taxon>
        <taxon>Hymenoptera</taxon>
        <taxon>Apocrita</taxon>
        <taxon>Proctotrupomorpha</taxon>
        <taxon>Chalcidoidea</taxon>
        <taxon>Pteromalidae</taxon>
        <taxon>Pteromalinae</taxon>
        <taxon>Trichomalopsis</taxon>
    </lineage>
</organism>
<dbReference type="Proteomes" id="UP000215335">
    <property type="component" value="Unassembled WGS sequence"/>
</dbReference>
<gene>
    <name evidence="1" type="ORF">TSAR_001589</name>
</gene>
<dbReference type="AlphaFoldDB" id="A0A232EFH4"/>
<reference evidence="1 2" key="1">
    <citation type="journal article" date="2017" name="Curr. Biol.">
        <title>The Evolution of Venom by Co-option of Single-Copy Genes.</title>
        <authorList>
            <person name="Martinson E.O."/>
            <person name="Mrinalini"/>
            <person name="Kelkar Y.D."/>
            <person name="Chang C.H."/>
            <person name="Werren J.H."/>
        </authorList>
    </citation>
    <scope>NUCLEOTIDE SEQUENCE [LARGE SCALE GENOMIC DNA]</scope>
    <source>
        <strain evidence="1 2">Alberta</strain>
        <tissue evidence="1">Whole body</tissue>
    </source>
</reference>
<proteinExistence type="predicted"/>
<comment type="caution">
    <text evidence="1">The sequence shown here is derived from an EMBL/GenBank/DDBJ whole genome shotgun (WGS) entry which is preliminary data.</text>
</comment>
<dbReference type="EMBL" id="NNAY01005017">
    <property type="protein sequence ID" value="OXU17101.1"/>
    <property type="molecule type" value="Genomic_DNA"/>
</dbReference>
<name>A0A232EFH4_9HYME</name>
<keyword evidence="2" id="KW-1185">Reference proteome</keyword>
<protein>
    <submittedName>
        <fullName evidence="1">Uncharacterized protein</fullName>
    </submittedName>
</protein>